<gene>
    <name evidence="3" type="ORF">RxyAA322_26820</name>
</gene>
<dbReference type="EMBL" id="AP019791">
    <property type="protein sequence ID" value="BBL80828.1"/>
    <property type="molecule type" value="Genomic_DNA"/>
</dbReference>
<evidence type="ECO:0000256" key="1">
    <source>
        <dbReference type="SAM" id="MobiDB-lite"/>
    </source>
</evidence>
<keyword evidence="4" id="KW-1185">Reference proteome</keyword>
<name>A0A510HLZ5_9ACTN</name>
<evidence type="ECO:0000313" key="4">
    <source>
        <dbReference type="Proteomes" id="UP000318065"/>
    </source>
</evidence>
<proteinExistence type="predicted"/>
<sequence length="207" mass="22595">MEGRELTGLEARTPEGEPVGRIVEAVRDERSGAVTRVVVEREGESFEVPVTDVSVDDEVEFVTLRSGEHFEGYAPARGEVEDRPHEGQFVTGPVSGSEAQAPEELAREEWEDEGSTSADSGYPRTDAYIDPDTGEEEVEPRMQESEDLRAEVEELLADTELEVGSIRDGVVELTGSVSTQEDLEAVVEELMGIPEVLEVDTTDVEVG</sequence>
<dbReference type="AlphaFoldDB" id="A0A510HLZ5"/>
<feature type="region of interest" description="Disordered" evidence="1">
    <location>
        <begin position="72"/>
        <end position="145"/>
    </location>
</feature>
<dbReference type="SUPFAM" id="SSF50346">
    <property type="entry name" value="PRC-barrel domain"/>
    <property type="match status" value="1"/>
</dbReference>
<dbReference type="PROSITE" id="PS50914">
    <property type="entry name" value="BON"/>
    <property type="match status" value="1"/>
</dbReference>
<dbReference type="RefSeq" id="WP_143528794.1">
    <property type="nucleotide sequence ID" value="NZ_AP019791.1"/>
</dbReference>
<protein>
    <recommendedName>
        <fullName evidence="2">BON domain-containing protein</fullName>
    </recommendedName>
</protein>
<dbReference type="Proteomes" id="UP000318065">
    <property type="component" value="Chromosome"/>
</dbReference>
<dbReference type="OrthoDB" id="5243099at2"/>
<reference evidence="3" key="1">
    <citation type="journal article" date="2019" name="Microbiol. Resour. Announc.">
        <title>Complete Genome Sequence of Rubrobacter xylanophilus Strain AA3-22, Isolated from Arima Onsen in Japan.</title>
        <authorList>
            <person name="Tomariguchi N."/>
            <person name="Miyazaki K."/>
        </authorList>
    </citation>
    <scope>NUCLEOTIDE SEQUENCE [LARGE SCALE GENOMIC DNA]</scope>
    <source>
        <strain evidence="3">AA3-22</strain>
    </source>
</reference>
<organism evidence="3 4">
    <name type="scientific">Rubrobacter xylanophilus</name>
    <dbReference type="NCBI Taxonomy" id="49319"/>
    <lineage>
        <taxon>Bacteria</taxon>
        <taxon>Bacillati</taxon>
        <taxon>Actinomycetota</taxon>
        <taxon>Rubrobacteria</taxon>
        <taxon>Rubrobacterales</taxon>
        <taxon>Rubrobacteraceae</taxon>
        <taxon>Rubrobacter</taxon>
    </lineage>
</organism>
<evidence type="ECO:0000259" key="2">
    <source>
        <dbReference type="PROSITE" id="PS50914"/>
    </source>
</evidence>
<dbReference type="InterPro" id="IPR007055">
    <property type="entry name" value="BON_dom"/>
</dbReference>
<dbReference type="InterPro" id="IPR011033">
    <property type="entry name" value="PRC_barrel-like_sf"/>
</dbReference>
<feature type="domain" description="BON" evidence="2">
    <location>
        <begin position="134"/>
        <end position="207"/>
    </location>
</feature>
<evidence type="ECO:0000313" key="3">
    <source>
        <dbReference type="EMBL" id="BBL80828.1"/>
    </source>
</evidence>
<accession>A0A510HLZ5</accession>